<evidence type="ECO:0000313" key="6">
    <source>
        <dbReference type="EMBL" id="MBI1620949.1"/>
    </source>
</evidence>
<dbReference type="NCBIfam" id="NF000932">
    <property type="entry name" value="PRK00092.2-5"/>
    <property type="match status" value="1"/>
</dbReference>
<dbReference type="PANTHER" id="PTHR33867">
    <property type="entry name" value="RIBOSOME MATURATION FACTOR RIMP"/>
    <property type="match status" value="1"/>
</dbReference>
<dbReference type="Gene3D" id="2.30.30.180">
    <property type="entry name" value="Ribosome maturation factor RimP, C-terminal domain"/>
    <property type="match status" value="1"/>
</dbReference>
<keyword evidence="7" id="KW-1185">Reference proteome</keyword>
<dbReference type="InterPro" id="IPR035956">
    <property type="entry name" value="RimP_N_sf"/>
</dbReference>
<dbReference type="RefSeq" id="WP_198476353.1">
    <property type="nucleotide sequence ID" value="NZ_JADGMQ010000005.1"/>
</dbReference>
<evidence type="ECO:0000256" key="2">
    <source>
        <dbReference type="ARBA" id="ARBA00022517"/>
    </source>
</evidence>
<name>A0ABS0SDU9_9HYPH</name>
<organism evidence="6 7">
    <name type="scientific">Aquamicrobium zhengzhouense</name>
    <dbReference type="NCBI Taxonomy" id="2781738"/>
    <lineage>
        <taxon>Bacteria</taxon>
        <taxon>Pseudomonadati</taxon>
        <taxon>Pseudomonadota</taxon>
        <taxon>Alphaproteobacteria</taxon>
        <taxon>Hyphomicrobiales</taxon>
        <taxon>Phyllobacteriaceae</taxon>
        <taxon>Aquamicrobium</taxon>
    </lineage>
</organism>
<dbReference type="SUPFAM" id="SSF75420">
    <property type="entry name" value="YhbC-like, N-terminal domain"/>
    <property type="match status" value="1"/>
</dbReference>
<dbReference type="CDD" id="cd01734">
    <property type="entry name" value="YlxS_C"/>
    <property type="match status" value="1"/>
</dbReference>
<evidence type="ECO:0000256" key="3">
    <source>
        <dbReference type="HAMAP-Rule" id="MF_01077"/>
    </source>
</evidence>
<dbReference type="InterPro" id="IPR028998">
    <property type="entry name" value="RimP_C"/>
</dbReference>
<comment type="similarity">
    <text evidence="3">Belongs to the RimP family.</text>
</comment>
<evidence type="ECO:0000313" key="7">
    <source>
        <dbReference type="Proteomes" id="UP000601789"/>
    </source>
</evidence>
<sequence>MAEENSGDDRLIKETGIDARVAAVVLPVISAAGYRLVRVRLLNQDGLTLQIMAERPDGTMDVDGCEELSRAISPALDVEDPIDKAYHLEVSSPGIDRPMVRISDFEAASGHLIKLETAVMVADRKRFRGKIVTSSEEGVTIARDQVAYGEEPQVLIPWDTIAEAKLILTDDLIDEALRRDKLAKKQREAELGDAQDDDENAN</sequence>
<dbReference type="Pfam" id="PF17384">
    <property type="entry name" value="DUF150_C"/>
    <property type="match status" value="1"/>
</dbReference>
<dbReference type="PANTHER" id="PTHR33867:SF1">
    <property type="entry name" value="RIBOSOME MATURATION FACTOR RIMP"/>
    <property type="match status" value="1"/>
</dbReference>
<keyword evidence="1 3" id="KW-0963">Cytoplasm</keyword>
<protein>
    <recommendedName>
        <fullName evidence="3">Ribosome maturation factor RimP</fullName>
    </recommendedName>
</protein>
<feature type="domain" description="Ribosome maturation factor RimP N-terminal" evidence="4">
    <location>
        <begin position="26"/>
        <end position="96"/>
    </location>
</feature>
<dbReference type="EMBL" id="JADGMQ010000005">
    <property type="protein sequence ID" value="MBI1620949.1"/>
    <property type="molecule type" value="Genomic_DNA"/>
</dbReference>
<dbReference type="HAMAP" id="MF_01077">
    <property type="entry name" value="RimP"/>
    <property type="match status" value="1"/>
</dbReference>
<comment type="function">
    <text evidence="3">Required for maturation of 30S ribosomal subunits.</text>
</comment>
<dbReference type="InterPro" id="IPR028989">
    <property type="entry name" value="RimP_N"/>
</dbReference>
<comment type="subcellular location">
    <subcellularLocation>
        <location evidence="3">Cytoplasm</location>
    </subcellularLocation>
</comment>
<evidence type="ECO:0000259" key="4">
    <source>
        <dbReference type="Pfam" id="PF02576"/>
    </source>
</evidence>
<gene>
    <name evidence="3 6" type="primary">rimP</name>
    <name evidence="6" type="ORF">IOD40_09775</name>
</gene>
<accession>A0ABS0SDU9</accession>
<dbReference type="InterPro" id="IPR036847">
    <property type="entry name" value="RimP_C_sf"/>
</dbReference>
<dbReference type="Pfam" id="PF02576">
    <property type="entry name" value="RimP_N"/>
    <property type="match status" value="1"/>
</dbReference>
<comment type="caution">
    <text evidence="6">The sequence shown here is derived from an EMBL/GenBank/DDBJ whole genome shotgun (WGS) entry which is preliminary data.</text>
</comment>
<dbReference type="SUPFAM" id="SSF74942">
    <property type="entry name" value="YhbC-like, C-terminal domain"/>
    <property type="match status" value="1"/>
</dbReference>
<reference evidence="6 7" key="1">
    <citation type="submission" date="2020-10" db="EMBL/GenBank/DDBJ databases">
        <title>Aquamicrobium zhengzhouensis sp. nov., a exopolysaccharide producing bacterium isolated from farmland soil.</title>
        <authorList>
            <person name="Wang X."/>
        </authorList>
    </citation>
    <scope>NUCLEOTIDE SEQUENCE [LARGE SCALE GENOMIC DNA]</scope>
    <source>
        <strain evidence="7">cd-1</strain>
    </source>
</reference>
<proteinExistence type="inferred from homology"/>
<evidence type="ECO:0000259" key="5">
    <source>
        <dbReference type="Pfam" id="PF17384"/>
    </source>
</evidence>
<dbReference type="Proteomes" id="UP000601789">
    <property type="component" value="Unassembled WGS sequence"/>
</dbReference>
<feature type="domain" description="Ribosome maturation factor RimP C-terminal" evidence="5">
    <location>
        <begin position="99"/>
        <end position="169"/>
    </location>
</feature>
<evidence type="ECO:0000256" key="1">
    <source>
        <dbReference type="ARBA" id="ARBA00022490"/>
    </source>
</evidence>
<keyword evidence="2 3" id="KW-0690">Ribosome biogenesis</keyword>
<dbReference type="Gene3D" id="3.30.300.70">
    <property type="entry name" value="RimP-like superfamily, N-terminal"/>
    <property type="match status" value="1"/>
</dbReference>
<dbReference type="InterPro" id="IPR003728">
    <property type="entry name" value="Ribosome_maturation_RimP"/>
</dbReference>